<gene>
    <name evidence="1" type="ORF">CLF_102486</name>
</gene>
<dbReference type="AlphaFoldDB" id="G7Y815"/>
<organism evidence="1 2">
    <name type="scientific">Clonorchis sinensis</name>
    <name type="common">Chinese liver fluke</name>
    <dbReference type="NCBI Taxonomy" id="79923"/>
    <lineage>
        <taxon>Eukaryota</taxon>
        <taxon>Metazoa</taxon>
        <taxon>Spiralia</taxon>
        <taxon>Lophotrochozoa</taxon>
        <taxon>Platyhelminthes</taxon>
        <taxon>Trematoda</taxon>
        <taxon>Digenea</taxon>
        <taxon>Opisthorchiida</taxon>
        <taxon>Opisthorchiata</taxon>
        <taxon>Opisthorchiidae</taxon>
        <taxon>Clonorchis</taxon>
    </lineage>
</organism>
<proteinExistence type="predicted"/>
<keyword evidence="2" id="KW-1185">Reference proteome</keyword>
<dbReference type="EMBL" id="DF142930">
    <property type="protein sequence ID" value="GAA49100.1"/>
    <property type="molecule type" value="Genomic_DNA"/>
</dbReference>
<dbReference type="Proteomes" id="UP000008909">
    <property type="component" value="Unassembled WGS sequence"/>
</dbReference>
<accession>G7Y815</accession>
<sequence>MRNRCISEIRQWNIRKQATILDLARKNRNVLFKYMRHRRINKPSTFSLRDRNGEATSDTIVVSEFYRDHYAGIGPKCIRRSTDDLLHILPYYSHGLPSTHGAYVRALLEYANPVVHSGRKKDVSLIQRVRRAVTKIVAGLKSMDYETRLAGLDLFLQEYRRMGGFTRDKTRNRTLPYFGAFLKENNIYRISNANFTQENRPSTFVRFILPRFNG</sequence>
<protein>
    <submittedName>
        <fullName evidence="1">Uncharacterized protein</fullName>
    </submittedName>
</protein>
<name>G7Y815_CLOSI</name>
<reference evidence="1" key="1">
    <citation type="journal article" date="2011" name="Genome Biol.">
        <title>The draft genome of the carcinogenic human liver fluke Clonorchis sinensis.</title>
        <authorList>
            <person name="Wang X."/>
            <person name="Chen W."/>
            <person name="Huang Y."/>
            <person name="Sun J."/>
            <person name="Men J."/>
            <person name="Liu H."/>
            <person name="Luo F."/>
            <person name="Guo L."/>
            <person name="Lv X."/>
            <person name="Deng C."/>
            <person name="Zhou C."/>
            <person name="Fan Y."/>
            <person name="Li X."/>
            <person name="Huang L."/>
            <person name="Hu Y."/>
            <person name="Liang C."/>
            <person name="Hu X."/>
            <person name="Xu J."/>
            <person name="Yu X."/>
        </authorList>
    </citation>
    <scope>NUCLEOTIDE SEQUENCE [LARGE SCALE GENOMIC DNA]</scope>
    <source>
        <strain evidence="1">Henan</strain>
    </source>
</reference>
<reference key="2">
    <citation type="submission" date="2011-10" db="EMBL/GenBank/DDBJ databases">
        <title>The genome and transcriptome sequence of Clonorchis sinensis provide insights into the carcinogenic liver fluke.</title>
        <authorList>
            <person name="Wang X."/>
            <person name="Huang Y."/>
            <person name="Chen W."/>
            <person name="Liu H."/>
            <person name="Guo L."/>
            <person name="Chen Y."/>
            <person name="Luo F."/>
            <person name="Zhou W."/>
            <person name="Sun J."/>
            <person name="Mao Q."/>
            <person name="Liang P."/>
            <person name="Zhou C."/>
            <person name="Tian Y."/>
            <person name="Men J."/>
            <person name="Lv X."/>
            <person name="Huang L."/>
            <person name="Zhou J."/>
            <person name="Hu Y."/>
            <person name="Li R."/>
            <person name="Zhang F."/>
            <person name="Lei H."/>
            <person name="Li X."/>
            <person name="Hu X."/>
            <person name="Liang C."/>
            <person name="Xu J."/>
            <person name="Wu Z."/>
            <person name="Yu X."/>
        </authorList>
    </citation>
    <scope>NUCLEOTIDE SEQUENCE</scope>
    <source>
        <strain>Henan</strain>
    </source>
</reference>
<evidence type="ECO:0000313" key="2">
    <source>
        <dbReference type="Proteomes" id="UP000008909"/>
    </source>
</evidence>
<evidence type="ECO:0000313" key="1">
    <source>
        <dbReference type="EMBL" id="GAA49100.1"/>
    </source>
</evidence>